<organism evidence="1 2">
    <name type="scientific">Bacillus salipaludis</name>
    <dbReference type="NCBI Taxonomy" id="2547811"/>
    <lineage>
        <taxon>Bacteria</taxon>
        <taxon>Bacillati</taxon>
        <taxon>Bacillota</taxon>
        <taxon>Bacilli</taxon>
        <taxon>Bacillales</taxon>
        <taxon>Bacillaceae</taxon>
        <taxon>Bacillus</taxon>
    </lineage>
</organism>
<evidence type="ECO:0000313" key="2">
    <source>
        <dbReference type="Proteomes" id="UP000295132"/>
    </source>
</evidence>
<name>A0A4R5VR70_9BACI</name>
<evidence type="ECO:0000313" key="1">
    <source>
        <dbReference type="EMBL" id="TDK60974.1"/>
    </source>
</evidence>
<accession>A0A4R5VR70</accession>
<gene>
    <name evidence="1" type="ORF">E2K98_14795</name>
</gene>
<sequence>MKVSLYEKLPSEFLIQFYYEVKKMISRGLVSRNMYYELGLIIAVASRRGILLEKPKDLEQHIAHELLMELNN</sequence>
<dbReference type="Proteomes" id="UP000295132">
    <property type="component" value="Unassembled WGS sequence"/>
</dbReference>
<protein>
    <submittedName>
        <fullName evidence="1">Uncharacterized protein</fullName>
    </submittedName>
</protein>
<comment type="caution">
    <text evidence="1">The sequence shown here is derived from an EMBL/GenBank/DDBJ whole genome shotgun (WGS) entry which is preliminary data.</text>
</comment>
<dbReference type="AlphaFoldDB" id="A0A4R5VR70"/>
<proteinExistence type="predicted"/>
<reference evidence="1 2" key="1">
    <citation type="submission" date="2019-03" db="EMBL/GenBank/DDBJ databases">
        <title>Bacillus niacini sp. nov. a Nicotinate-Metabolizing Mesophile Isolated from Soil.</title>
        <authorList>
            <person name="Zhang G."/>
        </authorList>
    </citation>
    <scope>NUCLEOTIDE SEQUENCE [LARGE SCALE GENOMIC DNA]</scope>
    <source>
        <strain evidence="1 2">WN066</strain>
    </source>
</reference>
<dbReference type="EMBL" id="SMYO01000006">
    <property type="protein sequence ID" value="TDK60974.1"/>
    <property type="molecule type" value="Genomic_DNA"/>
</dbReference>